<dbReference type="AlphaFoldDB" id="A0A183HEW9"/>
<dbReference type="EMBL" id="UZAJ01005505">
    <property type="protein sequence ID" value="VDO45161.1"/>
    <property type="molecule type" value="Genomic_DNA"/>
</dbReference>
<organism evidence="3">
    <name type="scientific">Onchocerca flexuosa</name>
    <dbReference type="NCBI Taxonomy" id="387005"/>
    <lineage>
        <taxon>Eukaryota</taxon>
        <taxon>Metazoa</taxon>
        <taxon>Ecdysozoa</taxon>
        <taxon>Nematoda</taxon>
        <taxon>Chromadorea</taxon>
        <taxon>Rhabditida</taxon>
        <taxon>Spirurina</taxon>
        <taxon>Spiruromorpha</taxon>
        <taxon>Filarioidea</taxon>
        <taxon>Onchocercidae</taxon>
        <taxon>Onchocerca</taxon>
    </lineage>
</organism>
<keyword evidence="2" id="KW-1185">Reference proteome</keyword>
<evidence type="ECO:0000313" key="2">
    <source>
        <dbReference type="Proteomes" id="UP000267606"/>
    </source>
</evidence>
<proteinExistence type="predicted"/>
<reference evidence="3" key="1">
    <citation type="submission" date="2016-06" db="UniProtKB">
        <authorList>
            <consortium name="WormBaseParasite"/>
        </authorList>
    </citation>
    <scope>IDENTIFICATION</scope>
</reference>
<name>A0A183HEW9_9BILA</name>
<gene>
    <name evidence="1" type="ORF">OFLC_LOCUS6031</name>
</gene>
<dbReference type="Proteomes" id="UP000267606">
    <property type="component" value="Unassembled WGS sequence"/>
</dbReference>
<evidence type="ECO:0000313" key="3">
    <source>
        <dbReference type="WBParaSite" id="OFLC_0000603001-mRNA-1"/>
    </source>
</evidence>
<protein>
    <submittedName>
        <fullName evidence="3">tRNA-synt_1c domain-containing protein</fullName>
    </submittedName>
</protein>
<sequence length="60" mass="6926">MILALKTKAPKFAHLSLLHFGDTRYQSEKGRLNTRFIKEDEIEPIALISYLAKHEISDLN</sequence>
<reference evidence="1 2" key="2">
    <citation type="submission" date="2018-11" db="EMBL/GenBank/DDBJ databases">
        <authorList>
            <consortium name="Pathogen Informatics"/>
        </authorList>
    </citation>
    <scope>NUCLEOTIDE SEQUENCE [LARGE SCALE GENOMIC DNA]</scope>
</reference>
<dbReference type="WBParaSite" id="OFLC_0000603001-mRNA-1">
    <property type="protein sequence ID" value="OFLC_0000603001-mRNA-1"/>
    <property type="gene ID" value="OFLC_0000603001"/>
</dbReference>
<evidence type="ECO:0000313" key="1">
    <source>
        <dbReference type="EMBL" id="VDO45161.1"/>
    </source>
</evidence>
<accession>A0A183HEW9</accession>